<dbReference type="PANTHER" id="PTHR24347">
    <property type="entry name" value="SERINE/THREONINE-PROTEIN KINASE"/>
    <property type="match status" value="1"/>
</dbReference>
<protein>
    <recommendedName>
        <fullName evidence="1">Protein kinase domain-containing protein</fullName>
    </recommendedName>
</protein>
<evidence type="ECO:0000313" key="3">
    <source>
        <dbReference type="Proteomes" id="UP000001514"/>
    </source>
</evidence>
<reference evidence="2 3" key="1">
    <citation type="journal article" date="2011" name="Science">
        <title>The Selaginella genome identifies genetic changes associated with the evolution of vascular plants.</title>
        <authorList>
            <person name="Banks J.A."/>
            <person name="Nishiyama T."/>
            <person name="Hasebe M."/>
            <person name="Bowman J.L."/>
            <person name="Gribskov M."/>
            <person name="dePamphilis C."/>
            <person name="Albert V.A."/>
            <person name="Aono N."/>
            <person name="Aoyama T."/>
            <person name="Ambrose B.A."/>
            <person name="Ashton N.W."/>
            <person name="Axtell M.J."/>
            <person name="Barker E."/>
            <person name="Barker M.S."/>
            <person name="Bennetzen J.L."/>
            <person name="Bonawitz N.D."/>
            <person name="Chapple C."/>
            <person name="Cheng C."/>
            <person name="Correa L.G."/>
            <person name="Dacre M."/>
            <person name="DeBarry J."/>
            <person name="Dreyer I."/>
            <person name="Elias M."/>
            <person name="Engstrom E.M."/>
            <person name="Estelle M."/>
            <person name="Feng L."/>
            <person name="Finet C."/>
            <person name="Floyd S.K."/>
            <person name="Frommer W.B."/>
            <person name="Fujita T."/>
            <person name="Gramzow L."/>
            <person name="Gutensohn M."/>
            <person name="Harholt J."/>
            <person name="Hattori M."/>
            <person name="Heyl A."/>
            <person name="Hirai T."/>
            <person name="Hiwatashi Y."/>
            <person name="Ishikawa M."/>
            <person name="Iwata M."/>
            <person name="Karol K.G."/>
            <person name="Koehler B."/>
            <person name="Kolukisaoglu U."/>
            <person name="Kubo M."/>
            <person name="Kurata T."/>
            <person name="Lalonde S."/>
            <person name="Li K."/>
            <person name="Li Y."/>
            <person name="Litt A."/>
            <person name="Lyons E."/>
            <person name="Manning G."/>
            <person name="Maruyama T."/>
            <person name="Michael T.P."/>
            <person name="Mikami K."/>
            <person name="Miyazaki S."/>
            <person name="Morinaga S."/>
            <person name="Murata T."/>
            <person name="Mueller-Roeber B."/>
            <person name="Nelson D.R."/>
            <person name="Obara M."/>
            <person name="Oguri Y."/>
            <person name="Olmstead R.G."/>
            <person name="Onodera N."/>
            <person name="Petersen B.L."/>
            <person name="Pils B."/>
            <person name="Prigge M."/>
            <person name="Rensing S.A."/>
            <person name="Riano-Pachon D.M."/>
            <person name="Roberts A.W."/>
            <person name="Sato Y."/>
            <person name="Scheller H.V."/>
            <person name="Schulz B."/>
            <person name="Schulz C."/>
            <person name="Shakirov E.V."/>
            <person name="Shibagaki N."/>
            <person name="Shinohara N."/>
            <person name="Shippen D.E."/>
            <person name="Soerensen I."/>
            <person name="Sotooka R."/>
            <person name="Sugimoto N."/>
            <person name="Sugita M."/>
            <person name="Sumikawa N."/>
            <person name="Tanurdzic M."/>
            <person name="Theissen G."/>
            <person name="Ulvskov P."/>
            <person name="Wakazuki S."/>
            <person name="Weng J.K."/>
            <person name="Willats W.W."/>
            <person name="Wipf D."/>
            <person name="Wolf P.G."/>
            <person name="Yang L."/>
            <person name="Zimmer A.D."/>
            <person name="Zhu Q."/>
            <person name="Mitros T."/>
            <person name="Hellsten U."/>
            <person name="Loque D."/>
            <person name="Otillar R."/>
            <person name="Salamov A."/>
            <person name="Schmutz J."/>
            <person name="Shapiro H."/>
            <person name="Lindquist E."/>
            <person name="Lucas S."/>
            <person name="Rokhsar D."/>
            <person name="Grigoriev I.V."/>
        </authorList>
    </citation>
    <scope>NUCLEOTIDE SEQUENCE [LARGE SCALE GENOMIC DNA]</scope>
</reference>
<dbReference type="AlphaFoldDB" id="D8T8S9"/>
<dbReference type="Proteomes" id="UP000001514">
    <property type="component" value="Unassembled WGS sequence"/>
</dbReference>
<dbReference type="InParanoid" id="D8T8S9"/>
<proteinExistence type="predicted"/>
<dbReference type="GO" id="GO:0004672">
    <property type="term" value="F:protein kinase activity"/>
    <property type="evidence" value="ECO:0007669"/>
    <property type="project" value="InterPro"/>
</dbReference>
<dbReference type="KEGG" id="smo:SELMODRAFT_5023"/>
<sequence length="54" mass="5900">MVMELCGPSLFHRLIKGGPLGEEEAAKTIQMLAEALKGIRTSGIVHRDLKPENI</sequence>
<organism evidence="3">
    <name type="scientific">Selaginella moellendorffii</name>
    <name type="common">Spikemoss</name>
    <dbReference type="NCBI Taxonomy" id="88036"/>
    <lineage>
        <taxon>Eukaryota</taxon>
        <taxon>Viridiplantae</taxon>
        <taxon>Streptophyta</taxon>
        <taxon>Embryophyta</taxon>
        <taxon>Tracheophyta</taxon>
        <taxon>Lycopodiopsida</taxon>
        <taxon>Selaginellales</taxon>
        <taxon>Selaginellaceae</taxon>
        <taxon>Selaginella</taxon>
    </lineage>
</organism>
<keyword evidence="3" id="KW-1185">Reference proteome</keyword>
<dbReference type="Gramene" id="EFJ06944">
    <property type="protein sequence ID" value="EFJ06944"/>
    <property type="gene ID" value="SELMODRAFT_5023"/>
</dbReference>
<dbReference type="Gene3D" id="1.10.510.10">
    <property type="entry name" value="Transferase(Phosphotransferase) domain 1"/>
    <property type="match status" value="1"/>
</dbReference>
<feature type="domain" description="Protein kinase" evidence="1">
    <location>
        <begin position="1"/>
        <end position="54"/>
    </location>
</feature>
<dbReference type="InterPro" id="IPR000719">
    <property type="entry name" value="Prot_kinase_dom"/>
</dbReference>
<name>D8T8S9_SELML</name>
<evidence type="ECO:0000259" key="1">
    <source>
        <dbReference type="PROSITE" id="PS50011"/>
    </source>
</evidence>
<dbReference type="PROSITE" id="PS50011">
    <property type="entry name" value="PROTEIN_KINASE_DOM"/>
    <property type="match status" value="1"/>
</dbReference>
<evidence type="ECO:0000313" key="2">
    <source>
        <dbReference type="EMBL" id="EFJ06944.1"/>
    </source>
</evidence>
<dbReference type="Pfam" id="PF00069">
    <property type="entry name" value="Pkinase"/>
    <property type="match status" value="1"/>
</dbReference>
<dbReference type="GO" id="GO:0005524">
    <property type="term" value="F:ATP binding"/>
    <property type="evidence" value="ECO:0007669"/>
    <property type="project" value="InterPro"/>
</dbReference>
<dbReference type="HOGENOM" id="CLU_3056705_0_0_1"/>
<dbReference type="InterPro" id="IPR011009">
    <property type="entry name" value="Kinase-like_dom_sf"/>
</dbReference>
<dbReference type="OrthoDB" id="4062651at2759"/>
<accession>D8T8S9</accession>
<feature type="non-terminal residue" evidence="2">
    <location>
        <position position="54"/>
    </location>
</feature>
<dbReference type="SUPFAM" id="SSF56112">
    <property type="entry name" value="Protein kinase-like (PK-like)"/>
    <property type="match status" value="1"/>
</dbReference>
<dbReference type="EMBL" id="GL377691">
    <property type="protein sequence ID" value="EFJ06944.1"/>
    <property type="molecule type" value="Genomic_DNA"/>
</dbReference>
<gene>
    <name evidence="2" type="ORF">SELMODRAFT_5023</name>
</gene>